<accession>A0A165PR78</accession>
<dbReference type="EMBL" id="KV425607">
    <property type="protein sequence ID" value="KZT21387.1"/>
    <property type="molecule type" value="Genomic_DNA"/>
</dbReference>
<dbReference type="PANTHER" id="PTHR47473">
    <property type="entry name" value="BTA1P"/>
    <property type="match status" value="1"/>
</dbReference>
<evidence type="ECO:0000313" key="2">
    <source>
        <dbReference type="Proteomes" id="UP000076761"/>
    </source>
</evidence>
<dbReference type="GO" id="GO:0008168">
    <property type="term" value="F:methyltransferase activity"/>
    <property type="evidence" value="ECO:0007669"/>
    <property type="project" value="UniProtKB-KW"/>
</dbReference>
<dbReference type="InterPro" id="IPR021829">
    <property type="entry name" value="DUF3419"/>
</dbReference>
<sequence length="765" mass="87620">MVFPESSIFSWLVVVPLCIYALRALCYTFRPQLKFIWHCFLRPIGTADQRARLDQFYEGQAEVYDATRNGLLRGREIMLELSAAHMRLLREKHPKKRLVWVDIGGGTGYNIEAMDQFFPISSFDAVYLIDLCEPLLEVARKRFKKRGWSNVTVMCQDAAEFHLPEWDSGADPKGSVGFVTLSYSLSMIPSFYTLLDRIDYVLAPEDGLVGVVDFYTSGRQPSLHEKAIGGDSKECGWISRWFWQIWFDFDHVSLSPHRRDYLEYKFGTVKSYNGRNRFVLPFIVRIPYYIWLGRSRSCDVSAFTHAFEVEGGNTIGNCSPSPRSLQAGSFVKESELIPSLEIGEPAIPLDALEKKEGEGTVETVVVNITPPLSSFHYQVKMPWRLPYYEQPVHKEFRTFMYSFTWEDPVEDMKYLKLGRDDSMLIITSAGDNALHYAINARPKRIHCVDMNPCQGHLFELKLAALHSLNYNDFFHMFGLGKHPHFSSLLSSAISPYLSSSAYQFWRLNNDAFSSSFYHHGYSGVALRFARFLFRLTGLTEDVERLCRAGSLDEQDRIWREKIRPVLLNPVVVVLLKNPLFCWNALGVPMNQRKLLLEDGTAYEFVRETFDSIASTYSLRDGAYFYLLCLLGHYTPESCPSYLTQAGFDTLKSNQSEALDSFRLHTDSIVNVLRGLSPASLTRAVIMDHLDWFAPGAKEVDEEVKELHRAMAPAGIVLWRSAAKKPWYCEVFKRSGFTVTVISTRGSKAPIDRVNMYASFWRAMRM</sequence>
<name>A0A165PR78_9AGAM</name>
<organism evidence="1 2">
    <name type="scientific">Neolentinus lepideus HHB14362 ss-1</name>
    <dbReference type="NCBI Taxonomy" id="1314782"/>
    <lineage>
        <taxon>Eukaryota</taxon>
        <taxon>Fungi</taxon>
        <taxon>Dikarya</taxon>
        <taxon>Basidiomycota</taxon>
        <taxon>Agaricomycotina</taxon>
        <taxon>Agaricomycetes</taxon>
        <taxon>Gloeophyllales</taxon>
        <taxon>Gloeophyllaceae</taxon>
        <taxon>Neolentinus</taxon>
    </lineage>
</organism>
<dbReference type="STRING" id="1314782.A0A165PR78"/>
<keyword evidence="1" id="KW-0489">Methyltransferase</keyword>
<evidence type="ECO:0000313" key="1">
    <source>
        <dbReference type="EMBL" id="KZT21387.1"/>
    </source>
</evidence>
<protein>
    <submittedName>
        <fullName evidence="1">S-adenosyl-L-methionine-dependent methyltransferase</fullName>
    </submittedName>
</protein>
<keyword evidence="1" id="KW-0808">Transferase</keyword>
<dbReference type="AlphaFoldDB" id="A0A165PR78"/>
<dbReference type="Gene3D" id="3.40.50.150">
    <property type="entry name" value="Vaccinia Virus protein VP39"/>
    <property type="match status" value="1"/>
</dbReference>
<reference evidence="1 2" key="1">
    <citation type="journal article" date="2016" name="Mol. Biol. Evol.">
        <title>Comparative Genomics of Early-Diverging Mushroom-Forming Fungi Provides Insights into the Origins of Lignocellulose Decay Capabilities.</title>
        <authorList>
            <person name="Nagy L.G."/>
            <person name="Riley R."/>
            <person name="Tritt A."/>
            <person name="Adam C."/>
            <person name="Daum C."/>
            <person name="Floudas D."/>
            <person name="Sun H."/>
            <person name="Yadav J.S."/>
            <person name="Pangilinan J."/>
            <person name="Larsson K.H."/>
            <person name="Matsuura K."/>
            <person name="Barry K."/>
            <person name="Labutti K."/>
            <person name="Kuo R."/>
            <person name="Ohm R.A."/>
            <person name="Bhattacharya S.S."/>
            <person name="Shirouzu T."/>
            <person name="Yoshinaga Y."/>
            <person name="Martin F.M."/>
            <person name="Grigoriev I.V."/>
            <person name="Hibbett D.S."/>
        </authorList>
    </citation>
    <scope>NUCLEOTIDE SEQUENCE [LARGE SCALE GENOMIC DNA]</scope>
    <source>
        <strain evidence="1 2">HHB14362 ss-1</strain>
    </source>
</reference>
<dbReference type="InParanoid" id="A0A165PR78"/>
<dbReference type="Proteomes" id="UP000076761">
    <property type="component" value="Unassembled WGS sequence"/>
</dbReference>
<dbReference type="Pfam" id="PF13489">
    <property type="entry name" value="Methyltransf_23"/>
    <property type="match status" value="1"/>
</dbReference>
<proteinExistence type="predicted"/>
<dbReference type="Pfam" id="PF11899">
    <property type="entry name" value="DUF3419"/>
    <property type="match status" value="1"/>
</dbReference>
<dbReference type="InterPro" id="IPR029063">
    <property type="entry name" value="SAM-dependent_MTases_sf"/>
</dbReference>
<dbReference type="CDD" id="cd02440">
    <property type="entry name" value="AdoMet_MTases"/>
    <property type="match status" value="1"/>
</dbReference>
<dbReference type="PANTHER" id="PTHR47473:SF1">
    <property type="entry name" value="METHYLTRANSFERASE DOMAIN-CONTAINING PROTEIN"/>
    <property type="match status" value="1"/>
</dbReference>
<keyword evidence="2" id="KW-1185">Reference proteome</keyword>
<dbReference type="GO" id="GO:0032259">
    <property type="term" value="P:methylation"/>
    <property type="evidence" value="ECO:0007669"/>
    <property type="project" value="UniProtKB-KW"/>
</dbReference>
<dbReference type="SUPFAM" id="SSF53335">
    <property type="entry name" value="S-adenosyl-L-methionine-dependent methyltransferases"/>
    <property type="match status" value="1"/>
</dbReference>
<gene>
    <name evidence="1" type="ORF">NEOLEDRAFT_1181725</name>
</gene>
<dbReference type="OrthoDB" id="10253390at2759"/>